<evidence type="ECO:0000259" key="10">
    <source>
        <dbReference type="PROSITE" id="PS51371"/>
    </source>
</evidence>
<evidence type="ECO:0000256" key="9">
    <source>
        <dbReference type="RuleBase" id="RU362011"/>
    </source>
</evidence>
<organism evidence="11">
    <name type="scientific">uncultured Alphaproteobacteria bacterium</name>
    <dbReference type="NCBI Taxonomy" id="91750"/>
    <lineage>
        <taxon>Bacteria</taxon>
        <taxon>Pseudomonadati</taxon>
        <taxon>Pseudomonadota</taxon>
        <taxon>Alphaproteobacteria</taxon>
        <taxon>environmental samples</taxon>
    </lineage>
</organism>
<dbReference type="PANTHER" id="PTHR43773">
    <property type="entry name" value="MAGNESIUM TRANSPORTER MGTE"/>
    <property type="match status" value="1"/>
</dbReference>
<feature type="transmembrane region" description="Helical" evidence="9">
    <location>
        <begin position="344"/>
        <end position="370"/>
    </location>
</feature>
<dbReference type="SUPFAM" id="SSF161093">
    <property type="entry name" value="MgtE membrane domain-like"/>
    <property type="match status" value="1"/>
</dbReference>
<feature type="transmembrane region" description="Helical" evidence="9">
    <location>
        <begin position="391"/>
        <end position="413"/>
    </location>
</feature>
<dbReference type="SMART" id="SM00116">
    <property type="entry name" value="CBS"/>
    <property type="match status" value="1"/>
</dbReference>
<dbReference type="InterPro" id="IPR038076">
    <property type="entry name" value="MgtE_N_sf"/>
</dbReference>
<comment type="subunit">
    <text evidence="9">Homodimer.</text>
</comment>
<dbReference type="Pfam" id="PF00571">
    <property type="entry name" value="CBS"/>
    <property type="match status" value="2"/>
</dbReference>
<feature type="transmembrane region" description="Helical" evidence="9">
    <location>
        <begin position="317"/>
        <end position="338"/>
    </location>
</feature>
<evidence type="ECO:0000256" key="1">
    <source>
        <dbReference type="ARBA" id="ARBA00004141"/>
    </source>
</evidence>
<proteinExistence type="inferred from homology"/>
<keyword evidence="3 9" id="KW-0813">Transport</keyword>
<dbReference type="GO" id="GO:0015095">
    <property type="term" value="F:magnesium ion transmembrane transporter activity"/>
    <property type="evidence" value="ECO:0007669"/>
    <property type="project" value="UniProtKB-UniRule"/>
</dbReference>
<feature type="transmembrane region" description="Helical" evidence="9">
    <location>
        <begin position="457"/>
        <end position="480"/>
    </location>
</feature>
<name>A0A6G8F3G7_9PROT</name>
<evidence type="ECO:0000256" key="6">
    <source>
        <dbReference type="ARBA" id="ARBA00022989"/>
    </source>
</evidence>
<dbReference type="InterPro" id="IPR006668">
    <property type="entry name" value="Mg_transptr_MgtE_intracell_dom"/>
</dbReference>
<dbReference type="InterPro" id="IPR006669">
    <property type="entry name" value="MgtE_transporter"/>
</dbReference>
<comment type="function">
    <text evidence="9">Acts as a magnesium transporter.</text>
</comment>
<keyword evidence="5 9" id="KW-0460">Magnesium</keyword>
<dbReference type="NCBIfam" id="TIGR00400">
    <property type="entry name" value="mgtE"/>
    <property type="match status" value="1"/>
</dbReference>
<feature type="domain" description="CBS" evidence="10">
    <location>
        <begin position="236"/>
        <end position="294"/>
    </location>
</feature>
<gene>
    <name evidence="11" type="ORF">PlAlph_6200</name>
</gene>
<evidence type="ECO:0000313" key="11">
    <source>
        <dbReference type="EMBL" id="QIM10728.1"/>
    </source>
</evidence>
<dbReference type="GO" id="GO:0046872">
    <property type="term" value="F:metal ion binding"/>
    <property type="evidence" value="ECO:0007669"/>
    <property type="project" value="UniProtKB-KW"/>
</dbReference>
<dbReference type="SUPFAM" id="SSF54631">
    <property type="entry name" value="CBS-domain pair"/>
    <property type="match status" value="1"/>
</dbReference>
<protein>
    <recommendedName>
        <fullName evidence="9">Magnesium transporter MgtE</fullName>
    </recommendedName>
</protein>
<dbReference type="InterPro" id="IPR006667">
    <property type="entry name" value="SLC41_membr_dom"/>
</dbReference>
<dbReference type="PROSITE" id="PS51371">
    <property type="entry name" value="CBS"/>
    <property type="match status" value="2"/>
</dbReference>
<evidence type="ECO:0000256" key="2">
    <source>
        <dbReference type="ARBA" id="ARBA00009749"/>
    </source>
</evidence>
<evidence type="ECO:0000256" key="3">
    <source>
        <dbReference type="ARBA" id="ARBA00022448"/>
    </source>
</evidence>
<sequence length="481" mass="53498">MKKKIKKRTPTAKNKFRNRYSQNTPKNVTQQPTYLGLGPKFINSIIIGLNEDDDIHVKKIVADLDEYDLARLIEVLDISHRRKLVGIIGDKIDPAVIPELNEVVQEQVLDSLDENQIVKIVNELDSDDAVEVLENMDNSEQEEIIKHLNPELKYQVQSSLNYPEDSAGRIMSRDFVSMPDNWSVKEAKQFLLTNEELPDEFYTVFLVDEKTLRPTGEITLDKLLRAKADMPLCAIMDGEIVPVDVHTDQEEVAHMFREYGWMSAMVVDAKGRLIGVINIDDVVEIIHEEANEDMMGIAGAESNDVYRSVFDIFKSRSIWLVTNLFATIVAASVVGGFQDIIAQLSILAVLMPIVASMGGTTGQQTLAVVVRSLATKELTSRNALRMIGKEFTVGLCNGLLFAVMIGVAVRIWFPDQTMMSYIIGLAMLCNLTVASLAGILIPLTLNRLKVDPAISSGVFLIACTDSGGYFIFLGLAKLLLF</sequence>
<dbReference type="InterPro" id="IPR000644">
    <property type="entry name" value="CBS_dom"/>
</dbReference>
<dbReference type="SUPFAM" id="SSF158791">
    <property type="entry name" value="MgtE N-terminal domain-like"/>
    <property type="match status" value="1"/>
</dbReference>
<dbReference type="InterPro" id="IPR036739">
    <property type="entry name" value="SLC41_membr_dom_sf"/>
</dbReference>
<keyword evidence="9" id="KW-0479">Metal-binding</keyword>
<feature type="transmembrane region" description="Helical" evidence="9">
    <location>
        <begin position="419"/>
        <end position="445"/>
    </location>
</feature>
<dbReference type="Gene3D" id="1.25.60.10">
    <property type="entry name" value="MgtE N-terminal domain-like"/>
    <property type="match status" value="1"/>
</dbReference>
<comment type="subcellular location">
    <subcellularLocation>
        <location evidence="9">Cell membrane</location>
        <topology evidence="9">Multi-pass membrane protein</topology>
    </subcellularLocation>
    <subcellularLocation>
        <location evidence="1">Membrane</location>
        <topology evidence="1">Multi-pass membrane protein</topology>
    </subcellularLocation>
</comment>
<dbReference type="Gene3D" id="1.10.357.20">
    <property type="entry name" value="SLC41 divalent cation transporters, integral membrane domain"/>
    <property type="match status" value="1"/>
</dbReference>
<comment type="similarity">
    <text evidence="2 9">Belongs to the SLC41A transporter family.</text>
</comment>
<keyword evidence="9" id="KW-1003">Cell membrane</keyword>
<keyword evidence="6 9" id="KW-1133">Transmembrane helix</keyword>
<dbReference type="SMART" id="SM00924">
    <property type="entry name" value="MgtE_N"/>
    <property type="match status" value="1"/>
</dbReference>
<evidence type="ECO:0000256" key="7">
    <source>
        <dbReference type="ARBA" id="ARBA00023136"/>
    </source>
</evidence>
<evidence type="ECO:0000256" key="4">
    <source>
        <dbReference type="ARBA" id="ARBA00022692"/>
    </source>
</evidence>
<reference evidence="11" key="1">
    <citation type="journal article" date="2020" name="J. ISSAAS">
        <title>Lactobacilli and other gastrointestinal microbiota of Peromyscus leucopus, reservoir host for agents of Lyme disease and other zoonoses in North America.</title>
        <authorList>
            <person name="Milovic A."/>
            <person name="Bassam K."/>
            <person name="Shao H."/>
            <person name="Chatzistamou I."/>
            <person name="Tufts D.M."/>
            <person name="Diuk-Wasser M."/>
            <person name="Barbour A.G."/>
        </authorList>
    </citation>
    <scope>NUCLEOTIDE SEQUENCE</scope>
    <source>
        <strain evidence="11">LL90</strain>
    </source>
</reference>
<evidence type="ECO:0000256" key="8">
    <source>
        <dbReference type="PROSITE-ProRule" id="PRU00703"/>
    </source>
</evidence>
<keyword evidence="7 9" id="KW-0472">Membrane</keyword>
<dbReference type="Gene3D" id="3.10.580.10">
    <property type="entry name" value="CBS-domain"/>
    <property type="match status" value="1"/>
</dbReference>
<dbReference type="EMBL" id="MN990732">
    <property type="protein sequence ID" value="QIM10728.1"/>
    <property type="molecule type" value="Genomic_DNA"/>
</dbReference>
<accession>A0A6G8F3G7</accession>
<dbReference type="AlphaFoldDB" id="A0A6G8F3G7"/>
<dbReference type="PANTHER" id="PTHR43773:SF1">
    <property type="entry name" value="MAGNESIUM TRANSPORTER MGTE"/>
    <property type="match status" value="1"/>
</dbReference>
<dbReference type="GO" id="GO:0005886">
    <property type="term" value="C:plasma membrane"/>
    <property type="evidence" value="ECO:0007669"/>
    <property type="project" value="UniProtKB-SubCell"/>
</dbReference>
<feature type="domain" description="CBS" evidence="10">
    <location>
        <begin position="171"/>
        <end position="235"/>
    </location>
</feature>
<dbReference type="InterPro" id="IPR046342">
    <property type="entry name" value="CBS_dom_sf"/>
</dbReference>
<keyword evidence="8" id="KW-0129">CBS domain</keyword>
<dbReference type="Pfam" id="PF01769">
    <property type="entry name" value="MgtE"/>
    <property type="match status" value="1"/>
</dbReference>
<dbReference type="Pfam" id="PF03448">
    <property type="entry name" value="MgtE_N"/>
    <property type="match status" value="1"/>
</dbReference>
<evidence type="ECO:0000256" key="5">
    <source>
        <dbReference type="ARBA" id="ARBA00022842"/>
    </source>
</evidence>
<dbReference type="CDD" id="cd04606">
    <property type="entry name" value="CBS_pair_Mg_transporter"/>
    <property type="match status" value="1"/>
</dbReference>
<keyword evidence="4 9" id="KW-0812">Transmembrane</keyword>